<proteinExistence type="inferred from homology"/>
<dbReference type="Pfam" id="PF00106">
    <property type="entry name" value="adh_short"/>
    <property type="match status" value="1"/>
</dbReference>
<accession>A0A3D8Q5B1</accession>
<organism evidence="5 6">
    <name type="scientific">Coleophoma crateriformis</name>
    <dbReference type="NCBI Taxonomy" id="565419"/>
    <lineage>
        <taxon>Eukaryota</taxon>
        <taxon>Fungi</taxon>
        <taxon>Dikarya</taxon>
        <taxon>Ascomycota</taxon>
        <taxon>Pezizomycotina</taxon>
        <taxon>Leotiomycetes</taxon>
        <taxon>Helotiales</taxon>
        <taxon>Dermateaceae</taxon>
        <taxon>Coleophoma</taxon>
    </lineage>
</organism>
<dbReference type="InterPro" id="IPR002347">
    <property type="entry name" value="SDR_fam"/>
</dbReference>
<comment type="caution">
    <text evidence="5">The sequence shown here is derived from an EMBL/GenBank/DDBJ whole genome shotgun (WGS) entry which is preliminary data.</text>
</comment>
<dbReference type="PRINTS" id="PR00081">
    <property type="entry name" value="GDHRDH"/>
</dbReference>
<name>A0A3D8Q5B1_9HELO</name>
<dbReference type="GO" id="GO:0016491">
    <property type="term" value="F:oxidoreductase activity"/>
    <property type="evidence" value="ECO:0007669"/>
    <property type="project" value="UniProtKB-KW"/>
</dbReference>
<dbReference type="SUPFAM" id="SSF51735">
    <property type="entry name" value="NAD(P)-binding Rossmann-fold domains"/>
    <property type="match status" value="1"/>
</dbReference>
<dbReference type="Proteomes" id="UP000256328">
    <property type="component" value="Unassembled WGS sequence"/>
</dbReference>
<dbReference type="InterPro" id="IPR036291">
    <property type="entry name" value="NAD(P)-bd_dom_sf"/>
</dbReference>
<evidence type="ECO:0000256" key="2">
    <source>
        <dbReference type="ARBA" id="ARBA00023002"/>
    </source>
</evidence>
<dbReference type="PANTHER" id="PTHR24320:SF272">
    <property type="entry name" value="NAD(P)-BINDING ROSSMANN-FOLD SUPERFAMILY PROTEIN"/>
    <property type="match status" value="1"/>
</dbReference>
<protein>
    <submittedName>
        <fullName evidence="5">Putative short-chain dehydrogenase</fullName>
    </submittedName>
</protein>
<gene>
    <name evidence="5" type="ORF">BP5796_12905</name>
</gene>
<dbReference type="AlphaFoldDB" id="A0A3D8Q5B1"/>
<dbReference type="PANTHER" id="PTHR24320">
    <property type="entry name" value="RETINOL DEHYDROGENASE"/>
    <property type="match status" value="1"/>
</dbReference>
<evidence type="ECO:0000313" key="5">
    <source>
        <dbReference type="EMBL" id="RDW56838.1"/>
    </source>
</evidence>
<evidence type="ECO:0000256" key="3">
    <source>
        <dbReference type="RuleBase" id="RU000363"/>
    </source>
</evidence>
<sequence>MEARATPYQPYAKQHEQPQGPGDARPTALQIIEDDGLVGKLSDKVMIVTGCTSGLGIETARGLHATGAKLFITVRNQEKGEAVIQDILKTSPGKGSMELILMDLSNLASVRSAAAAFLSRSDKLNVLVNNAGVGLMDTMTADGFEMAMGTNHFGHFLFFQLLKPMMLQSSTPAFQSRVVNVSSSGHRISPIRFHDMDFTKEDHNKWAAYGQSKTANIYMANSIERHYAAQGLHGFSLHPGTIFETGGLRHATEEDYAALGGAEALRSAEKSVAQGAATSVWAAVATQLESRGGVYLSDVGEARPAAEGELVGGPGYGPHAYDEEAEEKLWALSYRAVSLPVEW</sequence>
<evidence type="ECO:0000256" key="4">
    <source>
        <dbReference type="SAM" id="MobiDB-lite"/>
    </source>
</evidence>
<evidence type="ECO:0000256" key="1">
    <source>
        <dbReference type="ARBA" id="ARBA00006484"/>
    </source>
</evidence>
<evidence type="ECO:0000313" key="6">
    <source>
        <dbReference type="Proteomes" id="UP000256328"/>
    </source>
</evidence>
<dbReference type="PRINTS" id="PR00080">
    <property type="entry name" value="SDRFAMILY"/>
</dbReference>
<dbReference type="EMBL" id="PDLN01000024">
    <property type="protein sequence ID" value="RDW56838.1"/>
    <property type="molecule type" value="Genomic_DNA"/>
</dbReference>
<dbReference type="OrthoDB" id="191139at2759"/>
<dbReference type="Gene3D" id="3.40.50.720">
    <property type="entry name" value="NAD(P)-binding Rossmann-like Domain"/>
    <property type="match status" value="1"/>
</dbReference>
<comment type="similarity">
    <text evidence="1 3">Belongs to the short-chain dehydrogenases/reductases (SDR) family.</text>
</comment>
<feature type="region of interest" description="Disordered" evidence="4">
    <location>
        <begin position="1"/>
        <end position="26"/>
    </location>
</feature>
<reference evidence="5 6" key="1">
    <citation type="journal article" date="2018" name="IMA Fungus">
        <title>IMA Genome-F 9: Draft genome sequence of Annulohypoxylon stygium, Aspergillus mulundensis, Berkeleyomyces basicola (syn. Thielaviopsis basicola), Ceratocystis smalleyi, two Cercospora beticola strains, Coleophoma cylindrospora, Fusarium fracticaudum, Phialophora cf. hyalina, and Morchella septimelata.</title>
        <authorList>
            <person name="Wingfield B.D."/>
            <person name="Bills G.F."/>
            <person name="Dong Y."/>
            <person name="Huang W."/>
            <person name="Nel W.J."/>
            <person name="Swalarsk-Parry B.S."/>
            <person name="Vaghefi N."/>
            <person name="Wilken P.M."/>
            <person name="An Z."/>
            <person name="de Beer Z.W."/>
            <person name="De Vos L."/>
            <person name="Chen L."/>
            <person name="Duong T.A."/>
            <person name="Gao Y."/>
            <person name="Hammerbacher A."/>
            <person name="Kikkert J.R."/>
            <person name="Li Y."/>
            <person name="Li H."/>
            <person name="Li K."/>
            <person name="Li Q."/>
            <person name="Liu X."/>
            <person name="Ma X."/>
            <person name="Naidoo K."/>
            <person name="Pethybridge S.J."/>
            <person name="Sun J."/>
            <person name="Steenkamp E.T."/>
            <person name="van der Nest M.A."/>
            <person name="van Wyk S."/>
            <person name="Wingfield M.J."/>
            <person name="Xiong C."/>
            <person name="Yue Q."/>
            <person name="Zhang X."/>
        </authorList>
    </citation>
    <scope>NUCLEOTIDE SEQUENCE [LARGE SCALE GENOMIC DNA]</scope>
    <source>
        <strain evidence="5 6">BP5796</strain>
    </source>
</reference>
<keyword evidence="2" id="KW-0560">Oxidoreductase</keyword>
<keyword evidence="6" id="KW-1185">Reference proteome</keyword>